<gene>
    <name evidence="1" type="ORF">BAL341_2748</name>
</gene>
<protein>
    <submittedName>
        <fullName evidence="1">Uncharacterized protein</fullName>
    </submittedName>
</protein>
<dbReference type="EMBL" id="CAAJGR010000005">
    <property type="protein sequence ID" value="VHO05662.1"/>
    <property type="molecule type" value="Genomic_DNA"/>
</dbReference>
<sequence>MAHIVTMHGAVCTRKGGLVAADLQQKRAGCLLLQQANHN</sequence>
<dbReference type="AlphaFoldDB" id="A0A486XVE1"/>
<accession>A0A486XVE1</accession>
<proteinExistence type="predicted"/>
<organism evidence="1">
    <name type="scientific">Rheinheimera sp. BAL341</name>
    <dbReference type="NCBI Taxonomy" id="1708203"/>
    <lineage>
        <taxon>Bacteria</taxon>
        <taxon>Pseudomonadati</taxon>
        <taxon>Pseudomonadota</taxon>
        <taxon>Gammaproteobacteria</taxon>
        <taxon>Chromatiales</taxon>
        <taxon>Chromatiaceae</taxon>
        <taxon>Rheinheimera</taxon>
    </lineage>
</organism>
<reference evidence="1" key="1">
    <citation type="submission" date="2019-04" db="EMBL/GenBank/DDBJ databases">
        <authorList>
            <person name="Brambilla D."/>
        </authorList>
    </citation>
    <scope>NUCLEOTIDE SEQUENCE</scope>
    <source>
        <strain evidence="1">BAL1</strain>
    </source>
</reference>
<name>A0A486XVE1_9GAMM</name>
<evidence type="ECO:0000313" key="1">
    <source>
        <dbReference type="EMBL" id="VHO05662.1"/>
    </source>
</evidence>